<evidence type="ECO:0000259" key="9">
    <source>
        <dbReference type="PROSITE" id="PS50011"/>
    </source>
</evidence>
<evidence type="ECO:0000256" key="3">
    <source>
        <dbReference type="ARBA" id="ARBA00022679"/>
    </source>
</evidence>
<reference evidence="11 12" key="1">
    <citation type="journal article" date="2017" name="Nat. Commun.">
        <title>Genome assembly with in vitro proximity ligation data and whole-genome triplication in lettuce.</title>
        <authorList>
            <person name="Reyes-Chin-Wo S."/>
            <person name="Wang Z."/>
            <person name="Yang X."/>
            <person name="Kozik A."/>
            <person name="Arikit S."/>
            <person name="Song C."/>
            <person name="Xia L."/>
            <person name="Froenicke L."/>
            <person name="Lavelle D.O."/>
            <person name="Truco M.J."/>
            <person name="Xia R."/>
            <person name="Zhu S."/>
            <person name="Xu C."/>
            <person name="Xu H."/>
            <person name="Xu X."/>
            <person name="Cox K."/>
            <person name="Korf I."/>
            <person name="Meyers B.C."/>
            <person name="Michelmore R.W."/>
        </authorList>
    </citation>
    <scope>NUCLEOTIDE SEQUENCE [LARGE SCALE GENOMIC DNA]</scope>
    <source>
        <strain evidence="12">cv. Salinas</strain>
        <tissue evidence="11">Seedlings</tissue>
    </source>
</reference>
<dbReference type="GO" id="GO:0005524">
    <property type="term" value="F:ATP binding"/>
    <property type="evidence" value="ECO:0007669"/>
    <property type="project" value="UniProtKB-UniRule"/>
</dbReference>
<keyword evidence="12" id="KW-1185">Reference proteome</keyword>
<dbReference type="SUPFAM" id="SSF51206">
    <property type="entry name" value="cAMP-binding domain-like"/>
    <property type="match status" value="1"/>
</dbReference>
<evidence type="ECO:0000256" key="7">
    <source>
        <dbReference type="ARBA" id="ARBA00022992"/>
    </source>
</evidence>
<keyword evidence="7" id="KW-0142">cGMP-binding</keyword>
<proteinExistence type="predicted"/>
<dbReference type="PANTHER" id="PTHR27003">
    <property type="entry name" value="OS07G0166700 PROTEIN"/>
    <property type="match status" value="1"/>
</dbReference>
<evidence type="ECO:0000259" key="10">
    <source>
        <dbReference type="PROSITE" id="PS50042"/>
    </source>
</evidence>
<feature type="binding site" evidence="8">
    <location>
        <position position="55"/>
    </location>
    <ligand>
        <name>ATP</name>
        <dbReference type="ChEBI" id="CHEBI:30616"/>
    </ligand>
</feature>
<dbReference type="InterPro" id="IPR014710">
    <property type="entry name" value="RmlC-like_jellyroll"/>
</dbReference>
<feature type="domain" description="Protein kinase" evidence="9">
    <location>
        <begin position="24"/>
        <end position="297"/>
    </location>
</feature>
<dbReference type="InterPro" id="IPR000595">
    <property type="entry name" value="cNMP-bd_dom"/>
</dbReference>
<dbReference type="CDD" id="cd00038">
    <property type="entry name" value="CAP_ED"/>
    <property type="match status" value="1"/>
</dbReference>
<evidence type="ECO:0000256" key="1">
    <source>
        <dbReference type="ARBA" id="ARBA00022527"/>
    </source>
</evidence>
<dbReference type="FunFam" id="3.30.200.20:FF:000039">
    <property type="entry name" value="receptor-like protein kinase FERONIA"/>
    <property type="match status" value="1"/>
</dbReference>
<protein>
    <recommendedName>
        <fullName evidence="13">Protein kinase domain-containing protein</fullName>
    </recommendedName>
</protein>
<dbReference type="GO" id="GO:0030553">
    <property type="term" value="F:cGMP binding"/>
    <property type="evidence" value="ECO:0007669"/>
    <property type="project" value="UniProtKB-KW"/>
</dbReference>
<dbReference type="Gene3D" id="3.30.200.20">
    <property type="entry name" value="Phosphorylase Kinase, domain 1"/>
    <property type="match status" value="1"/>
</dbReference>
<dbReference type="PROSITE" id="PS50096">
    <property type="entry name" value="IQ"/>
    <property type="match status" value="1"/>
</dbReference>
<organism evidence="11 12">
    <name type="scientific">Lactuca sativa</name>
    <name type="common">Garden lettuce</name>
    <dbReference type="NCBI Taxonomy" id="4236"/>
    <lineage>
        <taxon>Eukaryota</taxon>
        <taxon>Viridiplantae</taxon>
        <taxon>Streptophyta</taxon>
        <taxon>Embryophyta</taxon>
        <taxon>Tracheophyta</taxon>
        <taxon>Spermatophyta</taxon>
        <taxon>Magnoliopsida</taxon>
        <taxon>eudicotyledons</taxon>
        <taxon>Gunneridae</taxon>
        <taxon>Pentapetalae</taxon>
        <taxon>asterids</taxon>
        <taxon>campanulids</taxon>
        <taxon>Asterales</taxon>
        <taxon>Asteraceae</taxon>
        <taxon>Cichorioideae</taxon>
        <taxon>Cichorieae</taxon>
        <taxon>Lactucinae</taxon>
        <taxon>Lactuca</taxon>
    </lineage>
</organism>
<dbReference type="OrthoDB" id="4062651at2759"/>
<dbReference type="Gene3D" id="2.60.120.10">
    <property type="entry name" value="Jelly Rolls"/>
    <property type="match status" value="1"/>
</dbReference>
<dbReference type="InterPro" id="IPR008271">
    <property type="entry name" value="Ser/Thr_kinase_AS"/>
</dbReference>
<keyword evidence="4 8" id="KW-0547">Nucleotide-binding</keyword>
<evidence type="ECO:0000256" key="4">
    <source>
        <dbReference type="ARBA" id="ARBA00022741"/>
    </source>
</evidence>
<dbReference type="Proteomes" id="UP000235145">
    <property type="component" value="Unassembled WGS sequence"/>
</dbReference>
<accession>A0A9R1VEE0</accession>
<dbReference type="SMART" id="SM00100">
    <property type="entry name" value="cNMP"/>
    <property type="match status" value="1"/>
</dbReference>
<dbReference type="Gramene" id="rna-gnl|WGS:NBSK|LSAT_5X54441_mrna">
    <property type="protein sequence ID" value="cds-PLY79204.1"/>
    <property type="gene ID" value="gene-LSAT_5X54441"/>
</dbReference>
<dbReference type="InterPro" id="IPR001245">
    <property type="entry name" value="Ser-Thr/Tyr_kinase_cat_dom"/>
</dbReference>
<comment type="caution">
    <text evidence="11">The sequence shown here is derived from an EMBL/GenBank/DDBJ whole genome shotgun (WGS) entry which is preliminary data.</text>
</comment>
<feature type="domain" description="Cyclic nucleotide-binding" evidence="10">
    <location>
        <begin position="374"/>
        <end position="456"/>
    </location>
</feature>
<evidence type="ECO:0000256" key="6">
    <source>
        <dbReference type="ARBA" id="ARBA00022840"/>
    </source>
</evidence>
<dbReference type="Pfam" id="PF07714">
    <property type="entry name" value="PK_Tyr_Ser-Thr"/>
    <property type="match status" value="1"/>
</dbReference>
<dbReference type="PROSITE" id="PS00107">
    <property type="entry name" value="PROTEIN_KINASE_ATP"/>
    <property type="match status" value="1"/>
</dbReference>
<keyword evidence="6 8" id="KW-0067">ATP-binding</keyword>
<dbReference type="GO" id="GO:0004714">
    <property type="term" value="F:transmembrane receptor protein tyrosine kinase activity"/>
    <property type="evidence" value="ECO:0007669"/>
    <property type="project" value="InterPro"/>
</dbReference>
<evidence type="ECO:0008006" key="13">
    <source>
        <dbReference type="Google" id="ProtNLM"/>
    </source>
</evidence>
<dbReference type="PANTHER" id="PTHR27003:SF359">
    <property type="entry name" value="SERINE_THREONINE-PROTEIN KINASE UNC-51-RELATED"/>
    <property type="match status" value="1"/>
</dbReference>
<keyword evidence="5" id="KW-0418">Kinase</keyword>
<keyword evidence="2" id="KW-0140">cGMP</keyword>
<dbReference type="InterPro" id="IPR000719">
    <property type="entry name" value="Prot_kinase_dom"/>
</dbReference>
<dbReference type="AlphaFoldDB" id="A0A9R1VEE0"/>
<keyword evidence="3" id="KW-0808">Transferase</keyword>
<dbReference type="InterPro" id="IPR018490">
    <property type="entry name" value="cNMP-bd_dom_sf"/>
</dbReference>
<dbReference type="InterPro" id="IPR017441">
    <property type="entry name" value="Protein_kinase_ATP_BS"/>
</dbReference>
<dbReference type="Gene3D" id="1.10.510.10">
    <property type="entry name" value="Transferase(Phosphotransferase) domain 1"/>
    <property type="match status" value="1"/>
</dbReference>
<evidence type="ECO:0000256" key="8">
    <source>
        <dbReference type="PROSITE-ProRule" id="PRU10141"/>
    </source>
</evidence>
<dbReference type="PROSITE" id="PS50011">
    <property type="entry name" value="PROTEIN_KINASE_DOM"/>
    <property type="match status" value="1"/>
</dbReference>
<dbReference type="SUPFAM" id="SSF56112">
    <property type="entry name" value="Protein kinase-like (PK-like)"/>
    <property type="match status" value="1"/>
</dbReference>
<evidence type="ECO:0000313" key="12">
    <source>
        <dbReference type="Proteomes" id="UP000235145"/>
    </source>
</evidence>
<dbReference type="GO" id="GO:0004674">
    <property type="term" value="F:protein serine/threonine kinase activity"/>
    <property type="evidence" value="ECO:0007669"/>
    <property type="project" value="UniProtKB-KW"/>
</dbReference>
<evidence type="ECO:0000256" key="5">
    <source>
        <dbReference type="ARBA" id="ARBA00022777"/>
    </source>
</evidence>
<dbReference type="InterPro" id="IPR045272">
    <property type="entry name" value="ANXUR1/2-like"/>
</dbReference>
<dbReference type="InterPro" id="IPR011009">
    <property type="entry name" value="Kinase-like_dom_sf"/>
</dbReference>
<sequence length="601" mass="69069">MSVLKHFEHLRIRLEVIKSATNNFAKESCIGRGGFGKVYKGELLHSKGHSMVAIKRLDRSFGQGDSEFWKELIMLSVYRHQNIVSLLGFCDEKGEKILVYEYASKRSLDLHLDNKDLTWVQRLTVCIGAARGLAYLHDPGETQQRVLHRDIKSSNILLDENWNARIADLGLSRFGPANQKYTFLVTNNTVGTIGYCDPLYLETGLLTKESDVYSFGVVLFEVLCGRLCFGNNGSFTQLVRKHYKRNNLNEIVWGNIKDEIHPSSLKVFSTIAYRCLKCDNEKRPLMKQVVTELETALEYQLSAASVSTPTYQPGFEKLKQEKVDLREHGRHQDQYKWLEAHGVEEENLVHNLPKDPRKDLKRHICVDLVKRVPLFKDMNERQLHDICQRLKPRLYTDNTYIIQEGDSVDEMLFIIRGHLESTTTYKEKNSVFNNGYLGDGDFTSEELLTWAIDPKSGANFPSSTRTLKALSEIEAFALLANELKFIVHHFGIPQKQLQHTFRFYSKRWRTWSAFFIQTAWRRYSKRKVLKQRRMEEEAELNTCINGGGVGGTSSSVGATFLALTFAAKVILGVYRNRNLKIAREMMKLQKPPEPDFNAHAD</sequence>
<gene>
    <name evidence="11" type="ORF">LSAT_V11C500248270</name>
</gene>
<evidence type="ECO:0000256" key="2">
    <source>
        <dbReference type="ARBA" id="ARBA00022535"/>
    </source>
</evidence>
<dbReference type="PROSITE" id="PS00108">
    <property type="entry name" value="PROTEIN_KINASE_ST"/>
    <property type="match status" value="1"/>
</dbReference>
<dbReference type="PROSITE" id="PS50042">
    <property type="entry name" value="CNMP_BINDING_3"/>
    <property type="match status" value="1"/>
</dbReference>
<dbReference type="SMART" id="SM00220">
    <property type="entry name" value="S_TKc"/>
    <property type="match status" value="1"/>
</dbReference>
<dbReference type="EMBL" id="NBSK02000005">
    <property type="protein sequence ID" value="KAJ0204643.1"/>
    <property type="molecule type" value="Genomic_DNA"/>
</dbReference>
<keyword evidence="1" id="KW-0723">Serine/threonine-protein kinase</keyword>
<evidence type="ECO:0000313" key="11">
    <source>
        <dbReference type="EMBL" id="KAJ0204643.1"/>
    </source>
</evidence>
<name>A0A9R1VEE0_LACSA</name>